<evidence type="ECO:0000313" key="1">
    <source>
        <dbReference type="EMBL" id="PWR12656.1"/>
    </source>
</evidence>
<comment type="caution">
    <text evidence="1">The sequence shown here is derived from an EMBL/GenBank/DDBJ whole genome shotgun (WGS) entry which is preliminary data.</text>
</comment>
<dbReference type="EMBL" id="QGKR01000097">
    <property type="protein sequence ID" value="PWR12656.1"/>
    <property type="molecule type" value="Genomic_DNA"/>
</dbReference>
<proteinExistence type="predicted"/>
<dbReference type="OrthoDB" id="9836226at2"/>
<protein>
    <submittedName>
        <fullName evidence="1">Uncharacterized protein</fullName>
    </submittedName>
</protein>
<dbReference type="Proteomes" id="UP000245410">
    <property type="component" value="Unassembled WGS sequence"/>
</dbReference>
<gene>
    <name evidence="1" type="ORF">DKT68_02720</name>
</gene>
<dbReference type="RefSeq" id="WP_109815847.1">
    <property type="nucleotide sequence ID" value="NZ_QGKR01000097.1"/>
</dbReference>
<accession>A0A317DG02</accession>
<organism evidence="1 2">
    <name type="scientific">Micromonospora acroterricola</name>
    <dbReference type="NCBI Taxonomy" id="2202421"/>
    <lineage>
        <taxon>Bacteria</taxon>
        <taxon>Bacillati</taxon>
        <taxon>Actinomycetota</taxon>
        <taxon>Actinomycetes</taxon>
        <taxon>Micromonosporales</taxon>
        <taxon>Micromonosporaceae</taxon>
        <taxon>Micromonospora</taxon>
    </lineage>
</organism>
<name>A0A317DG02_9ACTN</name>
<dbReference type="AlphaFoldDB" id="A0A317DG02"/>
<keyword evidence="2" id="KW-1185">Reference proteome</keyword>
<evidence type="ECO:0000313" key="2">
    <source>
        <dbReference type="Proteomes" id="UP000245410"/>
    </source>
</evidence>
<sequence length="312" mass="31992">MSIAIQTSMITGNGSATFTFPSTIGAYAYALQQFNLQTLQLGTVIQRIGLALRPRDGTGVGTTSLIIDQQMLLDQVDLDGSWAQVAVVAWLGSTNPPGLFLQNQNGITVDQMSSGTSSSPVSTGSPPMYATAAIAGFSYQFADDKSDFLGIGAGVGATPDPYASTPSVSVVGSGIWTGDSAFTGVVDAALIATTGDDLGLGLGYLPNPAWGMNVVDRLPGLGGAPVGAAAFLIQSFFCQFCINAIGHDTPDFSQLTTGVPSDVVQLNVPSDGNVSFRSVQQLCGCAIVDEGPVIFSAENLVANYLVAETASG</sequence>
<reference evidence="1 2" key="1">
    <citation type="submission" date="2018-05" db="EMBL/GenBank/DDBJ databases">
        <title>Micromonospora atacamensis sp. nov., a novel actinobacteria isolated from high altitude Atacama Desert soil.</title>
        <authorList>
            <person name="Carro L."/>
            <person name="Golinska P."/>
            <person name="Klenk H.-P."/>
            <person name="Goodfellow M."/>
        </authorList>
    </citation>
    <scope>NUCLEOTIDE SEQUENCE [LARGE SCALE GENOMIC DNA]</scope>
    <source>
        <strain evidence="1 2">5R2A7</strain>
    </source>
</reference>